<feature type="domain" description="HDOD" evidence="2">
    <location>
        <begin position="82"/>
        <end position="274"/>
    </location>
</feature>
<dbReference type="SUPFAM" id="SSF109604">
    <property type="entry name" value="HD-domain/PDEase-like"/>
    <property type="match status" value="1"/>
</dbReference>
<dbReference type="Gene3D" id="1.10.3210.10">
    <property type="entry name" value="Hypothetical protein af1432"/>
    <property type="match status" value="1"/>
</dbReference>
<evidence type="ECO:0000256" key="1">
    <source>
        <dbReference type="SAM" id="MobiDB-lite"/>
    </source>
</evidence>
<dbReference type="PROSITE" id="PS51833">
    <property type="entry name" value="HDOD"/>
    <property type="match status" value="1"/>
</dbReference>
<dbReference type="Proteomes" id="UP000515838">
    <property type="component" value="Chromosome"/>
</dbReference>
<accession>A0A7G9THW5</accession>
<evidence type="ECO:0000313" key="4">
    <source>
        <dbReference type="Proteomes" id="UP000515838"/>
    </source>
</evidence>
<evidence type="ECO:0000313" key="3">
    <source>
        <dbReference type="EMBL" id="QNN79690.1"/>
    </source>
</evidence>
<gene>
    <name evidence="3" type="ORF">IAE60_11585</name>
</gene>
<evidence type="ECO:0000259" key="2">
    <source>
        <dbReference type="PROSITE" id="PS51833"/>
    </source>
</evidence>
<feature type="compositionally biased region" description="Basic and acidic residues" evidence="1">
    <location>
        <begin position="23"/>
        <end position="35"/>
    </location>
</feature>
<dbReference type="InterPro" id="IPR052340">
    <property type="entry name" value="RNase_Y/CdgJ"/>
</dbReference>
<dbReference type="EMBL" id="CP060731">
    <property type="protein sequence ID" value="QNN79690.1"/>
    <property type="molecule type" value="Genomic_DNA"/>
</dbReference>
<reference evidence="3 4" key="1">
    <citation type="submission" date="2020-08" db="EMBL/GenBank/DDBJ databases">
        <title>Streptomycin Non-resistant strain, P. mexicana.</title>
        <authorList>
            <person name="Ganesh-Kumar S."/>
            <person name="Zhe T."/>
            <person name="Yu Z."/>
            <person name="Min Y."/>
        </authorList>
    </citation>
    <scope>NUCLEOTIDE SEQUENCE [LARGE SCALE GENOMIC DNA]</scope>
    <source>
        <strain evidence="3 4">GTZY2</strain>
    </source>
</reference>
<dbReference type="InterPro" id="IPR013976">
    <property type="entry name" value="HDOD"/>
</dbReference>
<sequence length="306" mass="31964">MTGWWRQVRSTAPSSASPANAYEEGRLPESGERSEIPKEWAGTLLRLAGVESVPTLAPQEGLPIIGVARAALARFADDPQRLPRRPQMLPQLLGALNDPDASGRDIAGIIARDPALAANLLKLANSALYRRHAAAIESLDRAVAVVGVEGLRHLVAVALMQPVMRTESGVFGRLPHLIWDHTQHTAVIAAGLARASGREQVFVAQLAALQQGLGAIVVVQALRDACADAGGALPDAPSLQRLLQRWSPRMGGAIARAWGLSAPVIEALAGQRDQGAAAMGPLARVLATAAAQASAELEGVPQADAA</sequence>
<dbReference type="PANTHER" id="PTHR33525">
    <property type="match status" value="1"/>
</dbReference>
<dbReference type="AlphaFoldDB" id="A0A7G9THW5"/>
<dbReference type="Pfam" id="PF08668">
    <property type="entry name" value="HDOD"/>
    <property type="match status" value="1"/>
</dbReference>
<feature type="compositionally biased region" description="Low complexity" evidence="1">
    <location>
        <begin position="10"/>
        <end position="21"/>
    </location>
</feature>
<proteinExistence type="predicted"/>
<feature type="region of interest" description="Disordered" evidence="1">
    <location>
        <begin position="1"/>
        <end position="35"/>
    </location>
</feature>
<dbReference type="PANTHER" id="PTHR33525:SF6">
    <property type="entry name" value="HDOD DOMAIN-CONTAINING PROTEIN"/>
    <property type="match status" value="1"/>
</dbReference>
<name>A0A7G9THW5_PSEMX</name>
<protein>
    <submittedName>
        <fullName evidence="3">HDOD domain-containing protein</fullName>
    </submittedName>
</protein>
<organism evidence="3 4">
    <name type="scientific">Pseudoxanthomonas mexicana</name>
    <dbReference type="NCBI Taxonomy" id="128785"/>
    <lineage>
        <taxon>Bacteria</taxon>
        <taxon>Pseudomonadati</taxon>
        <taxon>Pseudomonadota</taxon>
        <taxon>Gammaproteobacteria</taxon>
        <taxon>Lysobacterales</taxon>
        <taxon>Lysobacteraceae</taxon>
        <taxon>Pseudoxanthomonas</taxon>
    </lineage>
</organism>